<accession>A0A5B9E8N5</accession>
<feature type="domain" description="Histidine kinase" evidence="4">
    <location>
        <begin position="291"/>
        <end position="504"/>
    </location>
</feature>
<dbReference type="Gene3D" id="3.30.565.10">
    <property type="entry name" value="Histidine kinase-like ATPase, C-terminal domain"/>
    <property type="match status" value="1"/>
</dbReference>
<dbReference type="Gene3D" id="1.10.287.130">
    <property type="match status" value="1"/>
</dbReference>
<evidence type="ECO:0000256" key="2">
    <source>
        <dbReference type="ARBA" id="ARBA00012438"/>
    </source>
</evidence>
<dbReference type="Gene3D" id="3.30.450.20">
    <property type="entry name" value="PAS domain"/>
    <property type="match status" value="1"/>
</dbReference>
<keyword evidence="3" id="KW-0597">Phosphoprotein</keyword>
<sequence length="504" mass="55500">MALVESGPPMSDLAVQIVTHTIHQAERLSSQLKRAGIPTTIALGTIGALTSNGRDLSGPILVTEEALTSSLAERLFELIDTQPDWSDLPLLLLLTPDGASKNSFSKLLSRGSTTILEKPLSFHTLASVLQSALHARRKQYQTRDAIQALDTCKARMRSILRSNGICVEHLDLDGNLLAMDFDGQERIGIPNFTEIRGASSRSFWKKEESSCGAEDAMKAARSGSDGHYERHFMTSKGESVWWDIKLLPELNLIGEIDHLLAISHDITPRKQAEQALIQSEKLATVGRLVSSIAHEINNPLAALTNLLYLARLEENRPEVMAYLDIADQELRRVSIIVNQTLRFHKQSSSPQAVSPTNLLTTVLTLYQRKLNSVAVQVEMDLMASSPVSCFEGDIRQVVSNLVANAIDAMSHGGRLILRTRELRGKTCLKRGLVITVADTGDGMSPVVQSKIFDPFFTTKGIDGNGLGLWISQEIVKRHHGNLTVRSRQRKDASGTVFRLFLPAF</sequence>
<dbReference type="InterPro" id="IPR036097">
    <property type="entry name" value="HisK_dim/P_sf"/>
</dbReference>
<dbReference type="InterPro" id="IPR005467">
    <property type="entry name" value="His_kinase_dom"/>
</dbReference>
<reference evidence="6 7" key="1">
    <citation type="submission" date="2019-08" db="EMBL/GenBank/DDBJ databases">
        <title>Complete genome sequence of Terriglobus albidus strain ORNL.</title>
        <authorList>
            <person name="Podar M."/>
        </authorList>
    </citation>
    <scope>NUCLEOTIDE SEQUENCE [LARGE SCALE GENOMIC DNA]</scope>
    <source>
        <strain evidence="6 7">ORNL</strain>
    </source>
</reference>
<dbReference type="InterPro" id="IPR000700">
    <property type="entry name" value="PAS-assoc_C"/>
</dbReference>
<organism evidence="6 7">
    <name type="scientific">Terriglobus albidus</name>
    <dbReference type="NCBI Taxonomy" id="1592106"/>
    <lineage>
        <taxon>Bacteria</taxon>
        <taxon>Pseudomonadati</taxon>
        <taxon>Acidobacteriota</taxon>
        <taxon>Terriglobia</taxon>
        <taxon>Terriglobales</taxon>
        <taxon>Acidobacteriaceae</taxon>
        <taxon>Terriglobus</taxon>
    </lineage>
</organism>
<dbReference type="InterPro" id="IPR036890">
    <property type="entry name" value="HATPase_C_sf"/>
</dbReference>
<dbReference type="InterPro" id="IPR004358">
    <property type="entry name" value="Sig_transdc_His_kin-like_C"/>
</dbReference>
<gene>
    <name evidence="6" type="ORF">FTW19_08175</name>
</gene>
<evidence type="ECO:0000313" key="7">
    <source>
        <dbReference type="Proteomes" id="UP000321820"/>
    </source>
</evidence>
<dbReference type="NCBIfam" id="TIGR00229">
    <property type="entry name" value="sensory_box"/>
    <property type="match status" value="1"/>
</dbReference>
<dbReference type="InterPro" id="IPR035965">
    <property type="entry name" value="PAS-like_dom_sf"/>
</dbReference>
<evidence type="ECO:0000259" key="4">
    <source>
        <dbReference type="PROSITE" id="PS50109"/>
    </source>
</evidence>
<dbReference type="PANTHER" id="PTHR43065">
    <property type="entry name" value="SENSOR HISTIDINE KINASE"/>
    <property type="match status" value="1"/>
</dbReference>
<evidence type="ECO:0000256" key="1">
    <source>
        <dbReference type="ARBA" id="ARBA00000085"/>
    </source>
</evidence>
<dbReference type="Pfam" id="PF02518">
    <property type="entry name" value="HATPase_c"/>
    <property type="match status" value="1"/>
</dbReference>
<name>A0A5B9E8N5_9BACT</name>
<keyword evidence="7" id="KW-1185">Reference proteome</keyword>
<dbReference type="SMART" id="SM00387">
    <property type="entry name" value="HATPase_c"/>
    <property type="match status" value="1"/>
</dbReference>
<dbReference type="Proteomes" id="UP000321820">
    <property type="component" value="Chromosome"/>
</dbReference>
<protein>
    <recommendedName>
        <fullName evidence="2">histidine kinase</fullName>
        <ecNumber evidence="2">2.7.13.3</ecNumber>
    </recommendedName>
</protein>
<dbReference type="InterPro" id="IPR003594">
    <property type="entry name" value="HATPase_dom"/>
</dbReference>
<dbReference type="CDD" id="cd00082">
    <property type="entry name" value="HisKA"/>
    <property type="match status" value="1"/>
</dbReference>
<dbReference type="Pfam" id="PF08448">
    <property type="entry name" value="PAS_4"/>
    <property type="match status" value="1"/>
</dbReference>
<comment type="catalytic activity">
    <reaction evidence="1">
        <text>ATP + protein L-histidine = ADP + protein N-phospho-L-histidine.</text>
        <dbReference type="EC" id="2.7.13.3"/>
    </reaction>
</comment>
<dbReference type="EC" id="2.7.13.3" evidence="2"/>
<dbReference type="PROSITE" id="PS50109">
    <property type="entry name" value="HIS_KIN"/>
    <property type="match status" value="1"/>
</dbReference>
<dbReference type="SMART" id="SM00388">
    <property type="entry name" value="HisKA"/>
    <property type="match status" value="1"/>
</dbReference>
<dbReference type="SUPFAM" id="SSF47384">
    <property type="entry name" value="Homodimeric domain of signal transducing histidine kinase"/>
    <property type="match status" value="1"/>
</dbReference>
<dbReference type="InterPro" id="IPR013656">
    <property type="entry name" value="PAS_4"/>
</dbReference>
<dbReference type="Pfam" id="PF00512">
    <property type="entry name" value="HisKA"/>
    <property type="match status" value="1"/>
</dbReference>
<feature type="domain" description="PAC" evidence="5">
    <location>
        <begin position="226"/>
        <end position="278"/>
    </location>
</feature>
<evidence type="ECO:0000259" key="5">
    <source>
        <dbReference type="PROSITE" id="PS50113"/>
    </source>
</evidence>
<dbReference type="InterPro" id="IPR000014">
    <property type="entry name" value="PAS"/>
</dbReference>
<dbReference type="InterPro" id="IPR011006">
    <property type="entry name" value="CheY-like_superfamily"/>
</dbReference>
<dbReference type="PRINTS" id="PR00344">
    <property type="entry name" value="BCTRLSENSOR"/>
</dbReference>
<dbReference type="SUPFAM" id="SSF52172">
    <property type="entry name" value="CheY-like"/>
    <property type="match status" value="1"/>
</dbReference>
<dbReference type="SUPFAM" id="SSF55785">
    <property type="entry name" value="PYP-like sensor domain (PAS domain)"/>
    <property type="match status" value="1"/>
</dbReference>
<proteinExistence type="predicted"/>
<dbReference type="PANTHER" id="PTHR43065:SF42">
    <property type="entry name" value="TWO-COMPONENT SENSOR PPRA"/>
    <property type="match status" value="1"/>
</dbReference>
<dbReference type="AlphaFoldDB" id="A0A5B9E8N5"/>
<dbReference type="PROSITE" id="PS50113">
    <property type="entry name" value="PAC"/>
    <property type="match status" value="1"/>
</dbReference>
<dbReference type="GO" id="GO:0000155">
    <property type="term" value="F:phosphorelay sensor kinase activity"/>
    <property type="evidence" value="ECO:0007669"/>
    <property type="project" value="InterPro"/>
</dbReference>
<evidence type="ECO:0000313" key="6">
    <source>
        <dbReference type="EMBL" id="QEE27974.1"/>
    </source>
</evidence>
<dbReference type="KEGG" id="talb:FTW19_08175"/>
<dbReference type="SUPFAM" id="SSF55874">
    <property type="entry name" value="ATPase domain of HSP90 chaperone/DNA topoisomerase II/histidine kinase"/>
    <property type="match status" value="1"/>
</dbReference>
<dbReference type="InterPro" id="IPR003661">
    <property type="entry name" value="HisK_dim/P_dom"/>
</dbReference>
<evidence type="ECO:0000256" key="3">
    <source>
        <dbReference type="ARBA" id="ARBA00022553"/>
    </source>
</evidence>
<dbReference type="EMBL" id="CP042806">
    <property type="protein sequence ID" value="QEE27974.1"/>
    <property type="molecule type" value="Genomic_DNA"/>
</dbReference>
<dbReference type="OrthoDB" id="100939at2"/>